<dbReference type="STRING" id="1499967.U27_02611"/>
<keyword evidence="2" id="KW-1185">Reference proteome</keyword>
<evidence type="ECO:0000313" key="2">
    <source>
        <dbReference type="Proteomes" id="UP000030661"/>
    </source>
</evidence>
<proteinExistence type="predicted"/>
<reference evidence="1" key="1">
    <citation type="journal article" date="2015" name="PeerJ">
        <title>First genomic representation of candidate bacterial phylum KSB3 points to enhanced environmental sensing as a trigger of wastewater bulking.</title>
        <authorList>
            <person name="Sekiguchi Y."/>
            <person name="Ohashi A."/>
            <person name="Parks D.H."/>
            <person name="Yamauchi T."/>
            <person name="Tyson G.W."/>
            <person name="Hugenholtz P."/>
        </authorList>
    </citation>
    <scope>NUCLEOTIDE SEQUENCE [LARGE SCALE GENOMIC DNA]</scope>
</reference>
<sequence>MTAVLAIPVDTDCLDFAEKVSSLCDKDLLAEYGALAKARLKTVLGNSYSDDKEAENNLYTAFEEIQKRIERGCWHPVKERVKRTFR</sequence>
<dbReference type="HOGENOM" id="CLU_2491505_0_0_0"/>
<dbReference type="EMBL" id="DF820483">
    <property type="protein sequence ID" value="GAK61778.1"/>
    <property type="molecule type" value="Genomic_DNA"/>
</dbReference>
<organism evidence="1">
    <name type="scientific">Vecturithrix granuli</name>
    <dbReference type="NCBI Taxonomy" id="1499967"/>
    <lineage>
        <taxon>Bacteria</taxon>
        <taxon>Candidatus Moduliflexota</taxon>
        <taxon>Candidatus Vecturitrichia</taxon>
        <taxon>Candidatus Vecturitrichales</taxon>
        <taxon>Candidatus Vecturitrichaceae</taxon>
        <taxon>Candidatus Vecturithrix</taxon>
    </lineage>
</organism>
<dbReference type="Proteomes" id="UP000030661">
    <property type="component" value="Unassembled WGS sequence"/>
</dbReference>
<evidence type="ECO:0000313" key="1">
    <source>
        <dbReference type="EMBL" id="GAK61778.1"/>
    </source>
</evidence>
<protein>
    <submittedName>
        <fullName evidence="1">Uncharacterized protein</fullName>
    </submittedName>
</protein>
<name>A0A081CB23_VECG1</name>
<gene>
    <name evidence="1" type="ORF">U27_02611</name>
</gene>
<dbReference type="AlphaFoldDB" id="A0A081CB23"/>
<accession>A0A081CB23</accession>